<proteinExistence type="predicted"/>
<organism evidence="1 2">
    <name type="scientific">Listeria grayi FSL F6-1183</name>
    <dbReference type="NCBI Taxonomy" id="1265827"/>
    <lineage>
        <taxon>Bacteria</taxon>
        <taxon>Bacillati</taxon>
        <taxon>Bacillota</taxon>
        <taxon>Bacilli</taxon>
        <taxon>Bacillales</taxon>
        <taxon>Listeriaceae</taxon>
        <taxon>Listeria</taxon>
    </lineage>
</organism>
<protein>
    <submittedName>
        <fullName evidence="1">Uncharacterized protein</fullName>
    </submittedName>
</protein>
<name>A0A829R610_LISGR</name>
<evidence type="ECO:0000313" key="2">
    <source>
        <dbReference type="Proteomes" id="UP000019251"/>
    </source>
</evidence>
<accession>A0A829R610</accession>
<dbReference type="RefSeq" id="WP_036107557.1">
    <property type="nucleotide sequence ID" value="NZ_AODG01000015.1"/>
</dbReference>
<sequence>MDKIIILQEQYQLLLKYLNKYGDSSLNPQISNIKLILEILNKDKNGTNLDNIREINDSLYPPRGGLSEFFIWDNDYEKRVLLNEPVDRAKEITWDILNNENS</sequence>
<comment type="caution">
    <text evidence="1">The sequence shown here is derived from an EMBL/GenBank/DDBJ whole genome shotgun (WGS) entry which is preliminary data.</text>
</comment>
<reference evidence="1 2" key="1">
    <citation type="submission" date="2012-12" db="EMBL/GenBank/DDBJ databases">
        <title>Novel taxa of Listeriaceae from agricultural environments in the United States.</title>
        <authorList>
            <person name="den Bakker H.C."/>
            <person name="Allred A."/>
            <person name="Warchocki S."/>
            <person name="Wright E.M."/>
            <person name="Burrell A."/>
            <person name="Nightingale K.K."/>
            <person name="Kephart D."/>
            <person name="Wiedmann M."/>
        </authorList>
    </citation>
    <scope>NUCLEOTIDE SEQUENCE [LARGE SCALE GENOMIC DNA]</scope>
    <source>
        <strain evidence="1 2">FSL F6-1183</strain>
    </source>
</reference>
<evidence type="ECO:0000313" key="1">
    <source>
        <dbReference type="EMBL" id="EUJ26618.1"/>
    </source>
</evidence>
<dbReference type="AlphaFoldDB" id="A0A829R610"/>
<dbReference type="EMBL" id="AODG01000015">
    <property type="protein sequence ID" value="EUJ26618.1"/>
    <property type="molecule type" value="Genomic_DNA"/>
</dbReference>
<dbReference type="Proteomes" id="UP000019251">
    <property type="component" value="Unassembled WGS sequence"/>
</dbReference>
<gene>
    <name evidence="1" type="ORF">LMUR_12436</name>
</gene>